<protein>
    <submittedName>
        <fullName evidence="1">Uncharacterized protein</fullName>
    </submittedName>
</protein>
<proteinExistence type="predicted"/>
<accession>A0A645GUT1</accession>
<sequence>MNEQAVNNNIFDTVFLVESLQLYATEFLHDMEIPDQDVLNPPPFIVR</sequence>
<evidence type="ECO:0000313" key="1">
    <source>
        <dbReference type="EMBL" id="MPN30535.1"/>
    </source>
</evidence>
<reference evidence="1" key="1">
    <citation type="submission" date="2019-08" db="EMBL/GenBank/DDBJ databases">
        <authorList>
            <person name="Kucharzyk K."/>
            <person name="Murdoch R.W."/>
            <person name="Higgins S."/>
            <person name="Loffler F."/>
        </authorList>
    </citation>
    <scope>NUCLEOTIDE SEQUENCE</scope>
</reference>
<comment type="caution">
    <text evidence="1">The sequence shown here is derived from an EMBL/GenBank/DDBJ whole genome shotgun (WGS) entry which is preliminary data.</text>
</comment>
<name>A0A645GUT1_9ZZZZ</name>
<gene>
    <name evidence="1" type="ORF">SDC9_178006</name>
</gene>
<dbReference type="EMBL" id="VSSQ01081683">
    <property type="protein sequence ID" value="MPN30535.1"/>
    <property type="molecule type" value="Genomic_DNA"/>
</dbReference>
<dbReference type="AlphaFoldDB" id="A0A645GUT1"/>
<organism evidence="1">
    <name type="scientific">bioreactor metagenome</name>
    <dbReference type="NCBI Taxonomy" id="1076179"/>
    <lineage>
        <taxon>unclassified sequences</taxon>
        <taxon>metagenomes</taxon>
        <taxon>ecological metagenomes</taxon>
    </lineage>
</organism>